<evidence type="ECO:0000256" key="5">
    <source>
        <dbReference type="ARBA" id="ARBA00023157"/>
    </source>
</evidence>
<dbReference type="InterPro" id="IPR011118">
    <property type="entry name" value="Tannase/feruloyl_esterase"/>
</dbReference>
<evidence type="ECO:0000313" key="9">
    <source>
        <dbReference type="Proteomes" id="UP000663846"/>
    </source>
</evidence>
<dbReference type="GO" id="GO:0045493">
    <property type="term" value="P:xylan catabolic process"/>
    <property type="evidence" value="ECO:0007669"/>
    <property type="project" value="UniProtKB-KW"/>
</dbReference>
<dbReference type="PANTHER" id="PTHR33938:SF15">
    <property type="entry name" value="FERULOYL ESTERASE B-RELATED"/>
    <property type="match status" value="1"/>
</dbReference>
<sequence>MTFKTALNVATFAATIHAVYCANNCSGLLSESKNLIPELQPYAAQQYEAGTTFSTSDASPAYNTPVPDLEAFCRFGAEYNTSATSKFRFEIWMPSAEKWNGRFAFVGNGGDAGGVNYPDMGIPLSKYGFAVASTDGGHNGTTADGTFAMGDPESQ</sequence>
<feature type="signal peptide" evidence="7">
    <location>
        <begin position="1"/>
        <end position="21"/>
    </location>
</feature>
<organism evidence="8 9">
    <name type="scientific">Rhizoctonia solani</name>
    <dbReference type="NCBI Taxonomy" id="456999"/>
    <lineage>
        <taxon>Eukaryota</taxon>
        <taxon>Fungi</taxon>
        <taxon>Dikarya</taxon>
        <taxon>Basidiomycota</taxon>
        <taxon>Agaricomycotina</taxon>
        <taxon>Agaricomycetes</taxon>
        <taxon>Cantharellales</taxon>
        <taxon>Ceratobasidiaceae</taxon>
        <taxon>Rhizoctonia</taxon>
    </lineage>
</organism>
<gene>
    <name evidence="8" type="ORF">RDB_LOCUS59581</name>
</gene>
<name>A0A8H3A7U5_9AGAM</name>
<accession>A0A8H3A7U5</accession>
<dbReference type="AlphaFoldDB" id="A0A8H3A7U5"/>
<keyword evidence="5" id="KW-1015">Disulfide bond</keyword>
<protein>
    <recommendedName>
        <fullName evidence="7">Carboxylic ester hydrolase</fullName>
        <ecNumber evidence="7">3.1.1.-</ecNumber>
    </recommendedName>
</protein>
<evidence type="ECO:0000313" key="8">
    <source>
        <dbReference type="EMBL" id="CAE6404167.1"/>
    </source>
</evidence>
<dbReference type="PANTHER" id="PTHR33938">
    <property type="entry name" value="FERULOYL ESTERASE B-RELATED"/>
    <property type="match status" value="1"/>
</dbReference>
<comment type="catalytic activity">
    <reaction evidence="6">
        <text>feruloyl-polysaccharide + H2O = ferulate + polysaccharide.</text>
        <dbReference type="EC" id="3.1.1.73"/>
    </reaction>
</comment>
<dbReference type="EC" id="3.1.1.-" evidence="7"/>
<keyword evidence="1" id="KW-0719">Serine esterase</keyword>
<comment type="similarity">
    <text evidence="7">Belongs to the tannase family.</text>
</comment>
<keyword evidence="4 7" id="KW-0378">Hydrolase</keyword>
<feature type="non-terminal residue" evidence="8">
    <location>
        <position position="1"/>
    </location>
</feature>
<evidence type="ECO:0000256" key="2">
    <source>
        <dbReference type="ARBA" id="ARBA00022651"/>
    </source>
</evidence>
<evidence type="ECO:0000256" key="4">
    <source>
        <dbReference type="ARBA" id="ARBA00022801"/>
    </source>
</evidence>
<evidence type="ECO:0000256" key="7">
    <source>
        <dbReference type="RuleBase" id="RU361238"/>
    </source>
</evidence>
<evidence type="ECO:0000256" key="6">
    <source>
        <dbReference type="ARBA" id="ARBA00034075"/>
    </source>
</evidence>
<comment type="caution">
    <text evidence="8">The sequence shown here is derived from an EMBL/GenBank/DDBJ whole genome shotgun (WGS) entry which is preliminary data.</text>
</comment>
<evidence type="ECO:0000256" key="1">
    <source>
        <dbReference type="ARBA" id="ARBA00022487"/>
    </source>
</evidence>
<keyword evidence="2" id="KW-0858">Xylan degradation</keyword>
<keyword evidence="2" id="KW-0119">Carbohydrate metabolism</keyword>
<dbReference type="Proteomes" id="UP000663846">
    <property type="component" value="Unassembled WGS sequence"/>
</dbReference>
<feature type="chain" id="PRO_5034277565" description="Carboxylic ester hydrolase" evidence="7">
    <location>
        <begin position="22"/>
        <end position="155"/>
    </location>
</feature>
<dbReference type="GO" id="GO:0030600">
    <property type="term" value="F:feruloyl esterase activity"/>
    <property type="evidence" value="ECO:0007669"/>
    <property type="project" value="UniProtKB-EC"/>
</dbReference>
<evidence type="ECO:0000256" key="3">
    <source>
        <dbReference type="ARBA" id="ARBA00022729"/>
    </source>
</evidence>
<keyword evidence="3 7" id="KW-0732">Signal</keyword>
<dbReference type="Pfam" id="PF07519">
    <property type="entry name" value="Tannase"/>
    <property type="match status" value="1"/>
</dbReference>
<reference evidence="8" key="1">
    <citation type="submission" date="2021-01" db="EMBL/GenBank/DDBJ databases">
        <authorList>
            <person name="Kaushik A."/>
        </authorList>
    </citation>
    <scope>NUCLEOTIDE SEQUENCE</scope>
    <source>
        <strain evidence="8">AG1-1C</strain>
    </source>
</reference>
<proteinExistence type="inferred from homology"/>
<dbReference type="EMBL" id="CAJMWS010000306">
    <property type="protein sequence ID" value="CAE6404167.1"/>
    <property type="molecule type" value="Genomic_DNA"/>
</dbReference>
<keyword evidence="2" id="KW-0624">Polysaccharide degradation</keyword>